<reference evidence="3" key="1">
    <citation type="submission" date="2023-08" db="EMBL/GenBank/DDBJ databases">
        <authorList>
            <person name="Chen Y."/>
            <person name="Shah S."/>
            <person name="Dougan E. K."/>
            <person name="Thang M."/>
            <person name="Chan C."/>
        </authorList>
    </citation>
    <scope>NUCLEOTIDE SEQUENCE</scope>
</reference>
<organism evidence="3 4">
    <name type="scientific">Effrenium voratum</name>
    <dbReference type="NCBI Taxonomy" id="2562239"/>
    <lineage>
        <taxon>Eukaryota</taxon>
        <taxon>Sar</taxon>
        <taxon>Alveolata</taxon>
        <taxon>Dinophyceae</taxon>
        <taxon>Suessiales</taxon>
        <taxon>Symbiodiniaceae</taxon>
        <taxon>Effrenium</taxon>
    </lineage>
</organism>
<gene>
    <name evidence="3" type="ORF">EVOR1521_LOCUS15601</name>
</gene>
<evidence type="ECO:0000313" key="4">
    <source>
        <dbReference type="Proteomes" id="UP001178507"/>
    </source>
</evidence>
<accession>A0AA36IMJ6</accession>
<proteinExistence type="predicted"/>
<comment type="caution">
    <text evidence="3">The sequence shown here is derived from an EMBL/GenBank/DDBJ whole genome shotgun (WGS) entry which is preliminary data.</text>
</comment>
<name>A0AA36IMJ6_9DINO</name>
<dbReference type="Proteomes" id="UP001178507">
    <property type="component" value="Unassembled WGS sequence"/>
</dbReference>
<feature type="non-terminal residue" evidence="3">
    <location>
        <position position="126"/>
    </location>
</feature>
<feature type="chain" id="PRO_5041464140" evidence="2">
    <location>
        <begin position="28"/>
        <end position="126"/>
    </location>
</feature>
<evidence type="ECO:0000256" key="2">
    <source>
        <dbReference type="SAM" id="SignalP"/>
    </source>
</evidence>
<keyword evidence="1" id="KW-0812">Transmembrane</keyword>
<evidence type="ECO:0000256" key="1">
    <source>
        <dbReference type="SAM" id="Phobius"/>
    </source>
</evidence>
<protein>
    <submittedName>
        <fullName evidence="3">Uncharacterized protein</fullName>
    </submittedName>
</protein>
<keyword evidence="2" id="KW-0732">Signal</keyword>
<keyword evidence="4" id="KW-1185">Reference proteome</keyword>
<keyword evidence="1" id="KW-0472">Membrane</keyword>
<keyword evidence="1" id="KW-1133">Transmembrane helix</keyword>
<feature type="transmembrane region" description="Helical" evidence="1">
    <location>
        <begin position="37"/>
        <end position="57"/>
    </location>
</feature>
<dbReference type="EMBL" id="CAUJNA010002001">
    <property type="protein sequence ID" value="CAJ1390101.1"/>
    <property type="molecule type" value="Genomic_DNA"/>
</dbReference>
<evidence type="ECO:0000313" key="3">
    <source>
        <dbReference type="EMBL" id="CAJ1390101.1"/>
    </source>
</evidence>
<dbReference type="AlphaFoldDB" id="A0AA36IMJ6"/>
<feature type="signal peptide" evidence="2">
    <location>
        <begin position="1"/>
        <end position="27"/>
    </location>
</feature>
<sequence>DSTVMSFVMWTGVLIALLLCLPGPRQGWSTVRAMLTPLLGTLLVVQAQCWMMLALTFQNINPSLESSGAQMALDEDRWSSFWLLVANCLSIFSAEITRQQGCSLEASSNLQEEENMLAPRQGAQEA</sequence>